<dbReference type="RefSeq" id="WP_119835560.1">
    <property type="nucleotide sequence ID" value="NZ_CP032514.1"/>
</dbReference>
<evidence type="ECO:0000313" key="4">
    <source>
        <dbReference type="Proteomes" id="UP000273001"/>
    </source>
</evidence>
<gene>
    <name evidence="3" type="ORF">D5R93_11755</name>
</gene>
<keyword evidence="4" id="KW-1185">Reference proteome</keyword>
<evidence type="ECO:0000256" key="1">
    <source>
        <dbReference type="SAM" id="MobiDB-lite"/>
    </source>
</evidence>
<accession>A0ABN5PQ19</accession>
<sequence length="242" mass="24946">MRARIRTALAVGAVSTALALAGCAGNSSDEETTAADEETTAAQTEESTGTEETAEGSEDSAASADSTEDAESPEAVIPEGYQEVEAPTAGISLAVPEGWEDAKAYSDEQLQAIAEAQGSDLDTYQQMLAELDLAYRAAEPDENGFVENVNVESGVYSNTETPTEEEVTSFLAQQGAELAQYGTVETPNGEAATGAYSIPDNPAQGEVLIAPTSDGGYAVITVTTSSAERTEELVQDIAGSIG</sequence>
<proteinExistence type="predicted"/>
<organism evidence="3 4">
    <name type="scientific">Actinomyces lilanjuaniae</name>
    <dbReference type="NCBI Taxonomy" id="2321394"/>
    <lineage>
        <taxon>Bacteria</taxon>
        <taxon>Bacillati</taxon>
        <taxon>Actinomycetota</taxon>
        <taxon>Actinomycetes</taxon>
        <taxon>Actinomycetales</taxon>
        <taxon>Actinomycetaceae</taxon>
        <taxon>Actinomyces</taxon>
    </lineage>
</organism>
<protein>
    <recommendedName>
        <fullName evidence="5">Prokaryotic membrane lipoprotein lipid attachment site profile</fullName>
    </recommendedName>
</protein>
<dbReference type="EMBL" id="CP032514">
    <property type="protein sequence ID" value="AYD90503.1"/>
    <property type="molecule type" value="Genomic_DNA"/>
</dbReference>
<feature type="signal peptide" evidence="2">
    <location>
        <begin position="1"/>
        <end position="21"/>
    </location>
</feature>
<name>A0ABN5PQ19_9ACTO</name>
<evidence type="ECO:0008006" key="5">
    <source>
        <dbReference type="Google" id="ProtNLM"/>
    </source>
</evidence>
<dbReference type="Proteomes" id="UP000273001">
    <property type="component" value="Chromosome"/>
</dbReference>
<dbReference type="PROSITE" id="PS51257">
    <property type="entry name" value="PROKAR_LIPOPROTEIN"/>
    <property type="match status" value="1"/>
</dbReference>
<feature type="region of interest" description="Disordered" evidence="1">
    <location>
        <begin position="23"/>
        <end position="75"/>
    </location>
</feature>
<feature type="compositionally biased region" description="Acidic residues" evidence="1">
    <location>
        <begin position="28"/>
        <end position="39"/>
    </location>
</feature>
<evidence type="ECO:0000313" key="3">
    <source>
        <dbReference type="EMBL" id="AYD90503.1"/>
    </source>
</evidence>
<feature type="compositionally biased region" description="Acidic residues" evidence="1">
    <location>
        <begin position="48"/>
        <end position="58"/>
    </location>
</feature>
<evidence type="ECO:0000256" key="2">
    <source>
        <dbReference type="SAM" id="SignalP"/>
    </source>
</evidence>
<keyword evidence="2" id="KW-0732">Signal</keyword>
<reference evidence="3 4" key="1">
    <citation type="submission" date="2018-09" db="EMBL/GenBank/DDBJ databases">
        <authorList>
            <person name="Li J."/>
        </authorList>
    </citation>
    <scope>NUCLEOTIDE SEQUENCE [LARGE SCALE GENOMIC DNA]</scope>
    <source>
        <strain evidence="3 4">2129</strain>
    </source>
</reference>
<feature type="chain" id="PRO_5046176716" description="Prokaryotic membrane lipoprotein lipid attachment site profile" evidence="2">
    <location>
        <begin position="22"/>
        <end position="242"/>
    </location>
</feature>